<dbReference type="SUPFAM" id="SSF55681">
    <property type="entry name" value="Class II aaRS and biotin synthetases"/>
    <property type="match status" value="1"/>
</dbReference>
<dbReference type="eggNOG" id="COG0095">
    <property type="taxonomic scope" value="Bacteria"/>
</dbReference>
<comment type="caution">
    <text evidence="2">The sequence shown here is derived from an EMBL/GenBank/DDBJ whole genome shotgun (WGS) entry which is preliminary data.</text>
</comment>
<dbReference type="RefSeq" id="WP_039325853.1">
    <property type="nucleotide sequence ID" value="NZ_JQHM01000018.1"/>
</dbReference>
<dbReference type="GO" id="GO:0016874">
    <property type="term" value="F:ligase activity"/>
    <property type="evidence" value="ECO:0007669"/>
    <property type="project" value="UniProtKB-KW"/>
</dbReference>
<accession>A0A093TX50</accession>
<evidence type="ECO:0000259" key="1">
    <source>
        <dbReference type="PROSITE" id="PS51733"/>
    </source>
</evidence>
<name>A0A093TX50_9GAMM</name>
<dbReference type="Pfam" id="PF21948">
    <property type="entry name" value="LplA-B_cat"/>
    <property type="match status" value="1"/>
</dbReference>
<dbReference type="InterPro" id="IPR045864">
    <property type="entry name" value="aa-tRNA-synth_II/BPL/LPL"/>
</dbReference>
<dbReference type="Gene3D" id="3.30.930.10">
    <property type="entry name" value="Bira Bifunctional Protein, Domain 2"/>
    <property type="match status" value="1"/>
</dbReference>
<dbReference type="EMBL" id="JQHM01000018">
    <property type="protein sequence ID" value="KFX00583.1"/>
    <property type="molecule type" value="Genomic_DNA"/>
</dbReference>
<protein>
    <submittedName>
        <fullName evidence="2">Lipoate-protein ligase A</fullName>
    </submittedName>
</protein>
<organism evidence="2 3">
    <name type="scientific">Pectobacterium betavasculorum</name>
    <dbReference type="NCBI Taxonomy" id="55207"/>
    <lineage>
        <taxon>Bacteria</taxon>
        <taxon>Pseudomonadati</taxon>
        <taxon>Pseudomonadota</taxon>
        <taxon>Gammaproteobacteria</taxon>
        <taxon>Enterobacterales</taxon>
        <taxon>Pectobacteriaceae</taxon>
        <taxon>Pectobacterium</taxon>
    </lineage>
</organism>
<keyword evidence="2" id="KW-0436">Ligase</keyword>
<sequence>MTHSSAATTGCGLFHLLHNQLQHCDDPTTAEDELFEHAAAGAAVAKIWQTPQSLVAPRTYTRHAALALVRQRFAVQGCPVFLRKSGGGLVPQGPGIINLSLAYPIQQSLGEAATPIYLHLCEILRDTLDAFGIISRFQAVNGSFCDGRFNLACGSPDEARKIAGTAQYWQPLPNQAPGEARRHIVLAHAVLLVAVDLPQVHRWANGFERQIGSSRHYDAGKTVDVAALMNASHEQQQDLCQQVSAMLGEKVRQRAAPFAAPDGAL</sequence>
<dbReference type="AlphaFoldDB" id="A0A093TX50"/>
<dbReference type="STRING" id="55207.KP22_19870"/>
<evidence type="ECO:0000313" key="3">
    <source>
        <dbReference type="Proteomes" id="UP000032874"/>
    </source>
</evidence>
<dbReference type="InterPro" id="IPR004143">
    <property type="entry name" value="BPL_LPL_catalytic"/>
</dbReference>
<gene>
    <name evidence="2" type="ORF">KP22_19870</name>
</gene>
<dbReference type="Proteomes" id="UP000032874">
    <property type="component" value="Unassembled WGS sequence"/>
</dbReference>
<dbReference type="PROSITE" id="PS51733">
    <property type="entry name" value="BPL_LPL_CATALYTIC"/>
    <property type="match status" value="1"/>
</dbReference>
<evidence type="ECO:0000313" key="2">
    <source>
        <dbReference type="EMBL" id="KFX00583.1"/>
    </source>
</evidence>
<proteinExistence type="predicted"/>
<reference evidence="2 3" key="1">
    <citation type="submission" date="2014-08" db="EMBL/GenBank/DDBJ databases">
        <title>Genome sequences of NCPPB Pectobacterium isolates.</title>
        <authorList>
            <person name="Glover R.H."/>
            <person name="Sapp M."/>
            <person name="Elphinstone J."/>
        </authorList>
    </citation>
    <scope>NUCLEOTIDE SEQUENCE [LARGE SCALE GENOMIC DNA]</scope>
    <source>
        <strain evidence="2 3">NCPPB 2795</strain>
    </source>
</reference>
<feature type="domain" description="BPL/LPL catalytic" evidence="1">
    <location>
        <begin position="39"/>
        <end position="244"/>
    </location>
</feature>